<feature type="chain" id="PRO_5008133283" evidence="1">
    <location>
        <begin position="27"/>
        <end position="184"/>
    </location>
</feature>
<feature type="signal peptide" evidence="1">
    <location>
        <begin position="1"/>
        <end position="26"/>
    </location>
</feature>
<keyword evidence="3" id="KW-1185">Reference proteome</keyword>
<evidence type="ECO:0000256" key="1">
    <source>
        <dbReference type="SAM" id="SignalP"/>
    </source>
</evidence>
<dbReference type="VEuPathDB" id="VectorBase:AFAF016582"/>
<evidence type="ECO:0000313" key="2">
    <source>
        <dbReference type="EnsemblMetazoa" id="AFAF016582-PA"/>
    </source>
</evidence>
<organism evidence="2 3">
    <name type="scientific">Anopheles farauti</name>
    <dbReference type="NCBI Taxonomy" id="69004"/>
    <lineage>
        <taxon>Eukaryota</taxon>
        <taxon>Metazoa</taxon>
        <taxon>Ecdysozoa</taxon>
        <taxon>Arthropoda</taxon>
        <taxon>Hexapoda</taxon>
        <taxon>Insecta</taxon>
        <taxon>Pterygota</taxon>
        <taxon>Neoptera</taxon>
        <taxon>Endopterygota</taxon>
        <taxon>Diptera</taxon>
        <taxon>Nematocera</taxon>
        <taxon>Culicoidea</taxon>
        <taxon>Culicidae</taxon>
        <taxon>Anophelinae</taxon>
        <taxon>Anopheles</taxon>
    </lineage>
</organism>
<protein>
    <submittedName>
        <fullName evidence="2">Uncharacterized protein</fullName>
    </submittedName>
</protein>
<evidence type="ECO:0000313" key="3">
    <source>
        <dbReference type="Proteomes" id="UP000075886"/>
    </source>
</evidence>
<dbReference type="EMBL" id="AXCN02000002">
    <property type="status" value="NOT_ANNOTATED_CDS"/>
    <property type="molecule type" value="Genomic_DNA"/>
</dbReference>
<reference evidence="3" key="1">
    <citation type="submission" date="2014-01" db="EMBL/GenBank/DDBJ databases">
        <title>The Genome Sequence of Anopheles farauti FAR1 (V2).</title>
        <authorList>
            <consortium name="The Broad Institute Genomics Platform"/>
            <person name="Neafsey D.E."/>
            <person name="Besansky N."/>
            <person name="Howell P."/>
            <person name="Walton C."/>
            <person name="Young S.K."/>
            <person name="Zeng Q."/>
            <person name="Gargeya S."/>
            <person name="Fitzgerald M."/>
            <person name="Haas B."/>
            <person name="Abouelleil A."/>
            <person name="Allen A.W."/>
            <person name="Alvarado L."/>
            <person name="Arachchi H.M."/>
            <person name="Berlin A.M."/>
            <person name="Chapman S.B."/>
            <person name="Gainer-Dewar J."/>
            <person name="Goldberg J."/>
            <person name="Griggs A."/>
            <person name="Gujja S."/>
            <person name="Hansen M."/>
            <person name="Howarth C."/>
            <person name="Imamovic A."/>
            <person name="Ireland A."/>
            <person name="Larimer J."/>
            <person name="McCowan C."/>
            <person name="Murphy C."/>
            <person name="Pearson M."/>
            <person name="Poon T.W."/>
            <person name="Priest M."/>
            <person name="Roberts A."/>
            <person name="Saif S."/>
            <person name="Shea T."/>
            <person name="Sisk P."/>
            <person name="Sykes S."/>
            <person name="Wortman J."/>
            <person name="Nusbaum C."/>
            <person name="Birren B."/>
        </authorList>
    </citation>
    <scope>NUCLEOTIDE SEQUENCE [LARGE SCALE GENOMIC DNA]</scope>
    <source>
        <strain evidence="3">FAR1</strain>
    </source>
</reference>
<name>A0A182QTK4_9DIPT</name>
<dbReference type="EnsemblMetazoa" id="AFAF016582-RA">
    <property type="protein sequence ID" value="AFAF016582-PA"/>
    <property type="gene ID" value="AFAF016582"/>
</dbReference>
<dbReference type="AlphaFoldDB" id="A0A182QTK4"/>
<proteinExistence type="predicted"/>
<keyword evidence="1" id="KW-0732">Signal</keyword>
<dbReference type="Proteomes" id="UP000075886">
    <property type="component" value="Unassembled WGS sequence"/>
</dbReference>
<reference evidence="2" key="2">
    <citation type="submission" date="2020-05" db="UniProtKB">
        <authorList>
            <consortium name="EnsemblMetazoa"/>
        </authorList>
    </citation>
    <scope>IDENTIFICATION</scope>
    <source>
        <strain evidence="2">FAR1</strain>
    </source>
</reference>
<accession>A0A182QTK4</accession>
<sequence>MRPRGLCHLVQAMVVAWLLSSSFVHGQDYGSESSSKESGTVSKFDNHLNASEGFLDSAELTSGYSQVDPVESPFYNNHQFHCQACQYRSVYAMASLKSIKAHVLMKLGIDLLPNRTRYPEVPQHILSSFLDQQNYQRPVSSLRDADYMEDDPSVGVEDPEEEYDYYPITNKIYILANLSMYLEN</sequence>